<protein>
    <submittedName>
        <fullName evidence="3">CRISPR-associated protein</fullName>
    </submittedName>
</protein>
<keyword evidence="1" id="KW-0051">Antiviral defense</keyword>
<dbReference type="EMBL" id="NIOJ01000006">
    <property type="protein sequence ID" value="PNU00900.1"/>
    <property type="molecule type" value="Genomic_DNA"/>
</dbReference>
<dbReference type="OrthoDB" id="9811783at2"/>
<dbReference type="NCBIfam" id="TIGR01875">
    <property type="entry name" value="cas_MJ0381"/>
    <property type="match status" value="1"/>
</dbReference>
<dbReference type="GO" id="GO:0051607">
    <property type="term" value="P:defense response to virus"/>
    <property type="evidence" value="ECO:0007669"/>
    <property type="project" value="UniProtKB-KW"/>
</dbReference>
<organism evidence="3 4">
    <name type="scientific">Clostridium thermosuccinogenes</name>
    <dbReference type="NCBI Taxonomy" id="84032"/>
    <lineage>
        <taxon>Bacteria</taxon>
        <taxon>Bacillati</taxon>
        <taxon>Bacillota</taxon>
        <taxon>Clostridia</taxon>
        <taxon>Eubacteriales</taxon>
        <taxon>Clostridiaceae</taxon>
        <taxon>Clostridium</taxon>
    </lineage>
</organism>
<dbReference type="Pfam" id="PF01905">
    <property type="entry name" value="DevR"/>
    <property type="match status" value="1"/>
</dbReference>
<dbReference type="AlphaFoldDB" id="A0A2K2EYN8"/>
<accession>A0A2K2EYN8</accession>
<proteinExistence type="predicted"/>
<evidence type="ECO:0000256" key="2">
    <source>
        <dbReference type="ARBA" id="ARBA00025626"/>
    </source>
</evidence>
<dbReference type="InterPro" id="IPR052681">
    <property type="entry name" value="CRISPR-Cas7/Cst2/DevR"/>
</dbReference>
<evidence type="ECO:0000313" key="3">
    <source>
        <dbReference type="EMBL" id="PNU00900.1"/>
    </source>
</evidence>
<dbReference type="InterPro" id="IPR010154">
    <property type="entry name" value="CRISPR-assoc_Cas7/Cst2/DevR"/>
</dbReference>
<reference evidence="3 4" key="1">
    <citation type="submission" date="2017-06" db="EMBL/GenBank/DDBJ databases">
        <title>Investigating the central metabolism of Clostridium thermosuccinogenes.</title>
        <authorList>
            <person name="Koendjbiharie J.G."/>
            <person name="van Kranenburg R."/>
        </authorList>
    </citation>
    <scope>NUCLEOTIDE SEQUENCE [LARGE SCALE GENOMIC DNA]</scope>
    <source>
        <strain evidence="3 4">DSM 5806</strain>
    </source>
</reference>
<dbReference type="KEGG" id="cthd:CDO33_18905"/>
<dbReference type="PANTHER" id="PTHR37459">
    <property type="match status" value="1"/>
</dbReference>
<name>A0A2K2EYN8_9CLOT</name>
<evidence type="ECO:0000313" key="4">
    <source>
        <dbReference type="Proteomes" id="UP000236151"/>
    </source>
</evidence>
<sequence length="331" mass="37068">MKISSISISGKITLDMHSLNNEGGEGNQILTRQVTIVDDKGKIHTVNAISGDMLKHVQTEHLYNIAVEKGLPLCNACTTFNSNRISGDRVFSEESKGKDQQTVMDLLLEKCVIDDMQGILVTNNNSNLPRKSCSEYGWLIGLPDKTTTENYFHVKLVPNAGSKSEGEDESSNQGQNIFHRPANSGEYALVCNLDIYRIGYNEITRTYSIDDNDRLERYKALLESTLYTFLKTKGAMRNTQNPHVVNFEGVLAISKNATPAPLISAINPDYKEEIERIADALNSLDIKEEPENNEKNIVLRRFNSLSEFADAMKDLINEGEPYKVKESRQEG</sequence>
<dbReference type="PANTHER" id="PTHR37459:SF1">
    <property type="entry name" value="CRISPR-ASSOCIATED PROTEIN CAS7_CST2_DEVR"/>
    <property type="match status" value="1"/>
</dbReference>
<gene>
    <name evidence="3" type="ORF">CDQ84_04400</name>
</gene>
<comment type="caution">
    <text evidence="3">The sequence shown here is derived from an EMBL/GenBank/DDBJ whole genome shotgun (WGS) entry which is preliminary data.</text>
</comment>
<evidence type="ECO:0000256" key="1">
    <source>
        <dbReference type="ARBA" id="ARBA00023118"/>
    </source>
</evidence>
<keyword evidence="4" id="KW-1185">Reference proteome</keyword>
<comment type="function">
    <text evidence="2">CRISPR (clustered regularly interspaced short palindromic repeat) is an adaptive immune system that provides protection against mobile genetic elements (viruses, transposable elements and conjugative plasmids). CRISPR clusters contain spacers, sequences complementary to antecedent mobile elements, and target invading nucleic acids. CRISPR clusters are transcribed and processed into CRISPR RNA (crRNA).</text>
</comment>
<dbReference type="Proteomes" id="UP000236151">
    <property type="component" value="Unassembled WGS sequence"/>
</dbReference>